<evidence type="ECO:0000313" key="4">
    <source>
        <dbReference type="EMBL" id="TQV87078.1"/>
    </source>
</evidence>
<evidence type="ECO:0000313" key="5">
    <source>
        <dbReference type="Proteomes" id="UP000315439"/>
    </source>
</evidence>
<dbReference type="OrthoDB" id="4269629at2"/>
<dbReference type="InterPro" id="IPR029058">
    <property type="entry name" value="AB_hydrolase_fold"/>
</dbReference>
<dbReference type="SUPFAM" id="SSF53474">
    <property type="entry name" value="alpha/beta-Hydrolases"/>
    <property type="match status" value="1"/>
</dbReference>
<dbReference type="GO" id="GO:0006508">
    <property type="term" value="P:proteolysis"/>
    <property type="evidence" value="ECO:0007669"/>
    <property type="project" value="InterPro"/>
</dbReference>
<evidence type="ECO:0000259" key="3">
    <source>
        <dbReference type="Pfam" id="PF00326"/>
    </source>
</evidence>
<dbReference type="InterPro" id="IPR001375">
    <property type="entry name" value="Peptidase_S9_cat"/>
</dbReference>
<accession>A0A545UC83</accession>
<comment type="caution">
    <text evidence="4">The sequence shown here is derived from an EMBL/GenBank/DDBJ whole genome shotgun (WGS) entry which is preliminary data.</text>
</comment>
<dbReference type="Proteomes" id="UP000315439">
    <property type="component" value="Unassembled WGS sequence"/>
</dbReference>
<feature type="signal peptide" evidence="2">
    <location>
        <begin position="1"/>
        <end position="30"/>
    </location>
</feature>
<dbReference type="PANTHER" id="PTHR42776:SF27">
    <property type="entry name" value="DIPEPTIDYL PEPTIDASE FAMILY MEMBER 6"/>
    <property type="match status" value="1"/>
</dbReference>
<dbReference type="EMBL" id="VIKS01000009">
    <property type="protein sequence ID" value="TQV87078.1"/>
    <property type="molecule type" value="Genomic_DNA"/>
</dbReference>
<dbReference type="Gene3D" id="3.40.50.1820">
    <property type="entry name" value="alpha/beta hydrolase"/>
    <property type="match status" value="1"/>
</dbReference>
<dbReference type="SUPFAM" id="SSF82171">
    <property type="entry name" value="DPP6 N-terminal domain-like"/>
    <property type="match status" value="1"/>
</dbReference>
<dbReference type="GO" id="GO:0004252">
    <property type="term" value="F:serine-type endopeptidase activity"/>
    <property type="evidence" value="ECO:0007669"/>
    <property type="project" value="TreeGrafter"/>
</dbReference>
<keyword evidence="2" id="KW-0732">Signal</keyword>
<dbReference type="PANTHER" id="PTHR42776">
    <property type="entry name" value="SERINE PEPTIDASE S9 FAMILY MEMBER"/>
    <property type="match status" value="1"/>
</dbReference>
<gene>
    <name evidence="4" type="ORF">FLL46_14835</name>
</gene>
<name>A0A545UC83_9GAMM</name>
<dbReference type="RefSeq" id="WP_142932061.1">
    <property type="nucleotide sequence ID" value="NZ_ML660165.1"/>
</dbReference>
<reference evidence="4 5" key="1">
    <citation type="submission" date="2019-07" db="EMBL/GenBank/DDBJ databases">
        <title>Draft genome for Aliikangiella sp. M105.</title>
        <authorList>
            <person name="Wang G."/>
        </authorList>
    </citation>
    <scope>NUCLEOTIDE SEQUENCE [LARGE SCALE GENOMIC DNA]</scope>
    <source>
        <strain evidence="4 5">M105</strain>
    </source>
</reference>
<evidence type="ECO:0000256" key="1">
    <source>
        <dbReference type="ARBA" id="ARBA00022801"/>
    </source>
</evidence>
<dbReference type="AlphaFoldDB" id="A0A545UC83"/>
<keyword evidence="5" id="KW-1185">Reference proteome</keyword>
<sequence>MSKSLRNFGSFLAKGCVFLFVVSSSFFAHSKPTLEDYAAQTSVSLMRLSPNGERVAFIKNSIDKNAIVVFSLLDNKIISGAQLGDLKPRELYFISDQEIIFVASKVQRVLGIRGELDLSTAFVINTQSGKIRQLLTPGDVIYRGQSGLGDIAGITPDKKYALMPAYVGVTNNFQSSRLALVKASLTSRKSPKILDKGTTSTIDYFINSDGVVVAEERFDNDKNLHQIFSKVGDKKVKIYRNETTIREIAPVGLTPDQKALVIRAGDEDTDRKVLYTMSLKDGKISGPIFSRDDADIESIIFDGIFRIVKGVRYSGFTPSYEFFDKKLQARVSKILAGFSGESVILSDWSADFNDIIFSVSGSSSSGTYYLSSSDKAHKFLANLRPKIKARDINPIVQFSYKAQDGLNIPALLTVPAEESNTLSHLPTIMLPHGGPESYDRVRFDWLAQALASRGYLVIQPQFRGSSGFGLSHIKAGHGEWGKKMQSDLSDGIKFLVKEGITDPNRVCIVGWSYGGYAALAGATLTPELYQCAVSINGISDLELMMKKERAEHGRKHWVFSYWNSLITGNEKGDEAVLAKSSPINFVAKVIAPIMLIHGSRDRVVDIEQSERMLEELTELKKPVVFRQFEGEDHALSSSETRIDVLKMLINFLDQHIKTKQKN</sequence>
<evidence type="ECO:0000256" key="2">
    <source>
        <dbReference type="SAM" id="SignalP"/>
    </source>
</evidence>
<feature type="chain" id="PRO_5021865461" evidence="2">
    <location>
        <begin position="31"/>
        <end position="662"/>
    </location>
</feature>
<organism evidence="4 5">
    <name type="scientific">Aliikangiella coralliicola</name>
    <dbReference type="NCBI Taxonomy" id="2592383"/>
    <lineage>
        <taxon>Bacteria</taxon>
        <taxon>Pseudomonadati</taxon>
        <taxon>Pseudomonadota</taxon>
        <taxon>Gammaproteobacteria</taxon>
        <taxon>Oceanospirillales</taxon>
        <taxon>Pleioneaceae</taxon>
        <taxon>Aliikangiella</taxon>
    </lineage>
</organism>
<keyword evidence="1" id="KW-0378">Hydrolase</keyword>
<dbReference type="Pfam" id="PF00326">
    <property type="entry name" value="Peptidase_S9"/>
    <property type="match status" value="1"/>
</dbReference>
<protein>
    <submittedName>
        <fullName evidence="4">S9 family peptidase</fullName>
    </submittedName>
</protein>
<proteinExistence type="predicted"/>
<feature type="domain" description="Peptidase S9 prolyl oligopeptidase catalytic" evidence="3">
    <location>
        <begin position="442"/>
        <end position="657"/>
    </location>
</feature>